<dbReference type="AlphaFoldDB" id="A0A8X6N8W2"/>
<evidence type="ECO:0000313" key="1">
    <source>
        <dbReference type="EMBL" id="GFT01185.1"/>
    </source>
</evidence>
<gene>
    <name evidence="1" type="ORF">NPIL_214951</name>
</gene>
<reference evidence="1" key="1">
    <citation type="submission" date="2020-08" db="EMBL/GenBank/DDBJ databases">
        <title>Multicomponent nature underlies the extraordinary mechanical properties of spider dragline silk.</title>
        <authorList>
            <person name="Kono N."/>
            <person name="Nakamura H."/>
            <person name="Mori M."/>
            <person name="Yoshida Y."/>
            <person name="Ohtoshi R."/>
            <person name="Malay A.D."/>
            <person name="Moran D.A.P."/>
            <person name="Tomita M."/>
            <person name="Numata K."/>
            <person name="Arakawa K."/>
        </authorList>
    </citation>
    <scope>NUCLEOTIDE SEQUENCE</scope>
</reference>
<name>A0A8X6N8W2_NEPPI</name>
<evidence type="ECO:0000313" key="2">
    <source>
        <dbReference type="Proteomes" id="UP000887013"/>
    </source>
</evidence>
<keyword evidence="2" id="KW-1185">Reference proteome</keyword>
<dbReference type="EMBL" id="BMAW01006905">
    <property type="protein sequence ID" value="GFT01185.1"/>
    <property type="molecule type" value="Genomic_DNA"/>
</dbReference>
<protein>
    <submittedName>
        <fullName evidence="1">Uncharacterized protein</fullName>
    </submittedName>
</protein>
<organism evidence="1 2">
    <name type="scientific">Nephila pilipes</name>
    <name type="common">Giant wood spider</name>
    <name type="synonym">Nephila maculata</name>
    <dbReference type="NCBI Taxonomy" id="299642"/>
    <lineage>
        <taxon>Eukaryota</taxon>
        <taxon>Metazoa</taxon>
        <taxon>Ecdysozoa</taxon>
        <taxon>Arthropoda</taxon>
        <taxon>Chelicerata</taxon>
        <taxon>Arachnida</taxon>
        <taxon>Araneae</taxon>
        <taxon>Araneomorphae</taxon>
        <taxon>Entelegynae</taxon>
        <taxon>Araneoidea</taxon>
        <taxon>Nephilidae</taxon>
        <taxon>Nephila</taxon>
    </lineage>
</organism>
<proteinExistence type="predicted"/>
<accession>A0A8X6N8W2</accession>
<sequence length="110" mass="12548">MRSSRSYSITKCIKPIEIQWQSTEVHGGSCKEVSEFIWKYLHFGSSNFLMLHSLDFDGQSSNIGRCVQNVSSECSQKTIKDNEEILLANIFPFMKKKKCGQLFGFDFHGG</sequence>
<comment type="caution">
    <text evidence="1">The sequence shown here is derived from an EMBL/GenBank/DDBJ whole genome shotgun (WGS) entry which is preliminary data.</text>
</comment>
<dbReference type="Proteomes" id="UP000887013">
    <property type="component" value="Unassembled WGS sequence"/>
</dbReference>